<dbReference type="SUPFAM" id="SSF52540">
    <property type="entry name" value="P-loop containing nucleoside triphosphate hydrolases"/>
    <property type="match status" value="2"/>
</dbReference>
<comment type="subunit">
    <text evidence="11">Component of the replication restart primosome.</text>
</comment>
<evidence type="ECO:0000256" key="9">
    <source>
        <dbReference type="ARBA" id="ARBA00023125"/>
    </source>
</evidence>
<dbReference type="RefSeq" id="WP_114957855.1">
    <property type="nucleotide sequence ID" value="NZ_JBHSJF010000008.1"/>
</dbReference>
<dbReference type="InterPro" id="IPR042115">
    <property type="entry name" value="PriA_3primeBD_sf"/>
</dbReference>
<organism evidence="13 14">
    <name type="scientific">Flaviflagellibacter deserti</name>
    <dbReference type="NCBI Taxonomy" id="2267266"/>
    <lineage>
        <taxon>Bacteria</taxon>
        <taxon>Pseudomonadati</taxon>
        <taxon>Pseudomonadota</taxon>
        <taxon>Alphaproteobacteria</taxon>
        <taxon>Hyphomicrobiales</taxon>
        <taxon>Flaviflagellibacter</taxon>
    </lineage>
</organism>
<dbReference type="InterPro" id="IPR040498">
    <property type="entry name" value="PriA_CRR"/>
</dbReference>
<evidence type="ECO:0000313" key="13">
    <source>
        <dbReference type="EMBL" id="MFC5069821.1"/>
    </source>
</evidence>
<feature type="binding site" evidence="11">
    <location>
        <position position="432"/>
    </location>
    <ligand>
        <name>Zn(2+)</name>
        <dbReference type="ChEBI" id="CHEBI:29105"/>
        <label>1</label>
    </ligand>
</feature>
<dbReference type="EC" id="5.6.2.4" evidence="11"/>
<dbReference type="HAMAP" id="MF_00983">
    <property type="entry name" value="PriA"/>
    <property type="match status" value="1"/>
</dbReference>
<dbReference type="Pfam" id="PF17764">
    <property type="entry name" value="PriA_3primeBD"/>
    <property type="match status" value="1"/>
</dbReference>
<keyword evidence="10 11" id="KW-0413">Isomerase</keyword>
<evidence type="ECO:0000256" key="1">
    <source>
        <dbReference type="ARBA" id="ARBA00022515"/>
    </source>
</evidence>
<dbReference type="NCBIfam" id="NF004070">
    <property type="entry name" value="PRK05580.2-2"/>
    <property type="match status" value="1"/>
</dbReference>
<feature type="binding site" evidence="11">
    <location>
        <position position="441"/>
    </location>
    <ligand>
        <name>Zn(2+)</name>
        <dbReference type="ChEBI" id="CHEBI:29105"/>
        <label>2</label>
    </ligand>
</feature>
<feature type="binding site" evidence="11">
    <location>
        <position position="459"/>
    </location>
    <ligand>
        <name>Zn(2+)</name>
        <dbReference type="ChEBI" id="CHEBI:29105"/>
        <label>2</label>
    </ligand>
</feature>
<evidence type="ECO:0000313" key="14">
    <source>
        <dbReference type="Proteomes" id="UP001595796"/>
    </source>
</evidence>
<evidence type="ECO:0000256" key="8">
    <source>
        <dbReference type="ARBA" id="ARBA00022840"/>
    </source>
</evidence>
<sequence>MKDRVEVLLPVALDRSFTYSLPEGSEIEPGDIVEVPLGRRAMAGVAWGPGDPEVPAAKLKPVSGVFDLPRLAPELLKFVDWVSRYTLSPAGMVLRIAMRGARHVGDEPAKRAVRTTGEEPRRMTEARRRVLDAAADGMARSKADLAREAGVSSGVVDGLIGEGALTVVELPPEPIGSGLVPNYAAPKLNEDQALTAQALAASVREKAAETHLLEGVTGAGKTEVYLEAAAEALRMGRQVLILLPEIALTRAVLDRVAKRFGEPPGEWHSTVAPRRRARTWAGTASGETQIVVGARSALFLPFRDLGLIIVDEEHDTAFKQDDTPIYHARDMAVVRGRLSNAPVVLVSATPSIESRVNAETGRYKHHLLPERYGGRTLPEIGLIDLRMNPPQRGRWIAPPLEKAVRETLERGEQALLFLNRRGFAPLTLCRSCGHRFACPNCTAWLVEHRFRNQLVCHHCGHHEPVPPACPKCGADSEKLAAVGPGVERIRDEAAALFPDARLAVLSSDITVGAERMRAELTAIAEHAVDLVVGTQLVTKGHNFPDLTLVGVVDGDLGLGTADPRAAERTFQLLEQVTGRAGRGDRPGRGFVQTHDPGHPVMQALKAHDSESFYAAEINARSDAALPPFGRMASLLVTAPARAEAESYARSLARVFPGTPDIRLLGPAEAPIAVIRGRHRIRLIVKAPRATDLSGFIRGWLASALPLRGALTLHIDVDPVSFL</sequence>
<evidence type="ECO:0000256" key="6">
    <source>
        <dbReference type="ARBA" id="ARBA00022806"/>
    </source>
</evidence>
<keyword evidence="7 11" id="KW-0862">Zinc</keyword>
<comment type="caution">
    <text evidence="13">The sequence shown here is derived from an EMBL/GenBank/DDBJ whole genome shotgun (WGS) entry which is preliminary data.</text>
</comment>
<dbReference type="PANTHER" id="PTHR30580">
    <property type="entry name" value="PRIMOSOMAL PROTEIN N"/>
    <property type="match status" value="1"/>
</dbReference>
<comment type="catalytic activity">
    <reaction evidence="11">
        <text>Couples ATP hydrolysis with the unwinding of duplex DNA by translocating in the 3'-5' direction.</text>
        <dbReference type="EC" id="5.6.2.4"/>
    </reaction>
</comment>
<dbReference type="Pfam" id="PF00270">
    <property type="entry name" value="DEAD"/>
    <property type="match status" value="1"/>
</dbReference>
<dbReference type="Pfam" id="PF18074">
    <property type="entry name" value="PriA_C"/>
    <property type="match status" value="1"/>
</dbReference>
<dbReference type="InterPro" id="IPR014001">
    <property type="entry name" value="Helicase_ATP-bd"/>
</dbReference>
<dbReference type="Gene3D" id="3.40.50.300">
    <property type="entry name" value="P-loop containing nucleotide triphosphate hydrolases"/>
    <property type="match status" value="2"/>
</dbReference>
<keyword evidence="8 11" id="KW-0067">ATP-binding</keyword>
<evidence type="ECO:0000256" key="4">
    <source>
        <dbReference type="ARBA" id="ARBA00022741"/>
    </source>
</evidence>
<keyword evidence="3 11" id="KW-0479">Metal-binding</keyword>
<keyword evidence="2 11" id="KW-0235">DNA replication</keyword>
<keyword evidence="5 11" id="KW-0378">Hydrolase</keyword>
<dbReference type="InterPro" id="IPR011545">
    <property type="entry name" value="DEAD/DEAH_box_helicase_dom"/>
</dbReference>
<keyword evidence="1 11" id="KW-0639">Primosome</keyword>
<comment type="similarity">
    <text evidence="11">Belongs to the helicase family. PriA subfamily.</text>
</comment>
<dbReference type="Proteomes" id="UP001595796">
    <property type="component" value="Unassembled WGS sequence"/>
</dbReference>
<feature type="binding site" evidence="11">
    <location>
        <position position="438"/>
    </location>
    <ligand>
        <name>Zn(2+)</name>
        <dbReference type="ChEBI" id="CHEBI:29105"/>
        <label>2</label>
    </ligand>
</feature>
<feature type="binding site" evidence="11">
    <location>
        <position position="456"/>
    </location>
    <ligand>
        <name>Zn(2+)</name>
        <dbReference type="ChEBI" id="CHEBI:29105"/>
        <label>2</label>
    </ligand>
</feature>
<evidence type="ECO:0000256" key="11">
    <source>
        <dbReference type="HAMAP-Rule" id="MF_00983"/>
    </source>
</evidence>
<keyword evidence="9 11" id="KW-0238">DNA-binding</keyword>
<accession>A0ABV9ZA61</accession>
<dbReference type="InterPro" id="IPR005259">
    <property type="entry name" value="PriA"/>
</dbReference>
<keyword evidence="6 11" id="KW-0347">Helicase</keyword>
<dbReference type="Gene3D" id="3.40.1440.60">
    <property type="entry name" value="PriA, 3(prime) DNA-binding domain"/>
    <property type="match status" value="1"/>
</dbReference>
<dbReference type="PROSITE" id="PS51192">
    <property type="entry name" value="HELICASE_ATP_BIND_1"/>
    <property type="match status" value="1"/>
</dbReference>
<dbReference type="PANTHER" id="PTHR30580:SF0">
    <property type="entry name" value="PRIMOSOMAL PROTEIN N"/>
    <property type="match status" value="1"/>
</dbReference>
<evidence type="ECO:0000256" key="3">
    <source>
        <dbReference type="ARBA" id="ARBA00022723"/>
    </source>
</evidence>
<feature type="domain" description="Helicase ATP-binding" evidence="12">
    <location>
        <begin position="202"/>
        <end position="368"/>
    </location>
</feature>
<dbReference type="InterPro" id="IPR041236">
    <property type="entry name" value="PriA_C"/>
</dbReference>
<dbReference type="InterPro" id="IPR027417">
    <property type="entry name" value="P-loop_NTPase"/>
</dbReference>
<keyword evidence="14" id="KW-1185">Reference proteome</keyword>
<dbReference type="NCBIfam" id="TIGR00595">
    <property type="entry name" value="priA"/>
    <property type="match status" value="1"/>
</dbReference>
<comment type="cofactor">
    <cofactor evidence="11">
        <name>Zn(2+)</name>
        <dbReference type="ChEBI" id="CHEBI:29105"/>
    </cofactor>
    <text evidence="11">Binds 2 zinc ions per subunit.</text>
</comment>
<reference evidence="14" key="1">
    <citation type="journal article" date="2019" name="Int. J. Syst. Evol. Microbiol.">
        <title>The Global Catalogue of Microorganisms (GCM) 10K type strain sequencing project: providing services to taxonomists for standard genome sequencing and annotation.</title>
        <authorList>
            <consortium name="The Broad Institute Genomics Platform"/>
            <consortium name="The Broad Institute Genome Sequencing Center for Infectious Disease"/>
            <person name="Wu L."/>
            <person name="Ma J."/>
        </authorList>
    </citation>
    <scope>NUCLEOTIDE SEQUENCE [LARGE SCALE GENOMIC DNA]</scope>
    <source>
        <strain evidence="14">CGMCC 1.16444</strain>
    </source>
</reference>
<dbReference type="CDD" id="cd17929">
    <property type="entry name" value="DEXHc_priA"/>
    <property type="match status" value="1"/>
</dbReference>
<protein>
    <recommendedName>
        <fullName evidence="11">Replication restart protein PriA</fullName>
    </recommendedName>
    <alternativeName>
        <fullName evidence="11">ATP-dependent DNA helicase PriA</fullName>
        <ecNumber evidence="11">5.6.2.4</ecNumber>
    </alternativeName>
    <alternativeName>
        <fullName evidence="11">DNA 3'-5' helicase PriA</fullName>
    </alternativeName>
</protein>
<evidence type="ECO:0000256" key="2">
    <source>
        <dbReference type="ARBA" id="ARBA00022705"/>
    </source>
</evidence>
<evidence type="ECO:0000256" key="10">
    <source>
        <dbReference type="ARBA" id="ARBA00023235"/>
    </source>
</evidence>
<proteinExistence type="inferred from homology"/>
<gene>
    <name evidence="11" type="primary">priA</name>
    <name evidence="13" type="ORF">ACFPFW_17540</name>
</gene>
<comment type="catalytic activity">
    <reaction evidence="11">
        <text>ATP + H2O = ADP + phosphate + H(+)</text>
        <dbReference type="Rhea" id="RHEA:13065"/>
        <dbReference type="ChEBI" id="CHEBI:15377"/>
        <dbReference type="ChEBI" id="CHEBI:15378"/>
        <dbReference type="ChEBI" id="CHEBI:30616"/>
        <dbReference type="ChEBI" id="CHEBI:43474"/>
        <dbReference type="ChEBI" id="CHEBI:456216"/>
        <dbReference type="EC" id="5.6.2.4"/>
    </reaction>
</comment>
<feature type="binding site" evidence="11">
    <location>
        <position position="429"/>
    </location>
    <ligand>
        <name>Zn(2+)</name>
        <dbReference type="ChEBI" id="CHEBI:29105"/>
        <label>1</label>
    </ligand>
</feature>
<feature type="binding site" evidence="11">
    <location>
        <position position="472"/>
    </location>
    <ligand>
        <name>Zn(2+)</name>
        <dbReference type="ChEBI" id="CHEBI:29105"/>
        <label>1</label>
    </ligand>
</feature>
<dbReference type="InterPro" id="IPR041222">
    <property type="entry name" value="PriA_3primeBD"/>
</dbReference>
<keyword evidence="4 11" id="KW-0547">Nucleotide-binding</keyword>
<name>A0ABV9ZA61_9HYPH</name>
<evidence type="ECO:0000259" key="12">
    <source>
        <dbReference type="PROSITE" id="PS51192"/>
    </source>
</evidence>
<comment type="function">
    <text evidence="11">Initiates the restart of stalled replication forks, which reloads the replicative helicase on sites other than the origin of replication. Recognizes and binds to abandoned replication forks and remodels them to uncover a helicase loading site. Promotes assembly of the primosome at these replication forks.</text>
</comment>
<dbReference type="Pfam" id="PF18319">
    <property type="entry name" value="Zn_ribbon_PriA"/>
    <property type="match status" value="1"/>
</dbReference>
<evidence type="ECO:0000256" key="5">
    <source>
        <dbReference type="ARBA" id="ARBA00022801"/>
    </source>
</evidence>
<dbReference type="SMART" id="SM00487">
    <property type="entry name" value="DEXDc"/>
    <property type="match status" value="1"/>
</dbReference>
<feature type="binding site" evidence="11">
    <location>
        <position position="469"/>
    </location>
    <ligand>
        <name>Zn(2+)</name>
        <dbReference type="ChEBI" id="CHEBI:29105"/>
        <label>1</label>
    </ligand>
</feature>
<dbReference type="GO" id="GO:0016787">
    <property type="term" value="F:hydrolase activity"/>
    <property type="evidence" value="ECO:0007669"/>
    <property type="project" value="UniProtKB-KW"/>
</dbReference>
<dbReference type="EMBL" id="JBHSJF010000008">
    <property type="protein sequence ID" value="MFC5069821.1"/>
    <property type="molecule type" value="Genomic_DNA"/>
</dbReference>
<evidence type="ECO:0000256" key="7">
    <source>
        <dbReference type="ARBA" id="ARBA00022833"/>
    </source>
</evidence>